<keyword evidence="8" id="KW-1185">Reference proteome</keyword>
<dbReference type="Gene3D" id="3.30.160.20">
    <property type="match status" value="1"/>
</dbReference>
<dbReference type="InterPro" id="IPR052582">
    <property type="entry name" value="tRNA-DUS-like"/>
</dbReference>
<reference evidence="7" key="2">
    <citation type="submission" date="2022-10" db="EMBL/GenBank/DDBJ databases">
        <authorList>
            <consortium name="ENA_rothamsted_submissions"/>
            <consortium name="culmorum"/>
            <person name="King R."/>
        </authorList>
    </citation>
    <scope>NUCLEOTIDE SEQUENCE</scope>
</reference>
<proteinExistence type="predicted"/>
<keyword evidence="4" id="KW-0819">tRNA processing</keyword>
<dbReference type="GO" id="GO:0000049">
    <property type="term" value="F:tRNA binding"/>
    <property type="evidence" value="ECO:0007669"/>
    <property type="project" value="InterPro"/>
</dbReference>
<evidence type="ECO:0000256" key="1">
    <source>
        <dbReference type="ARBA" id="ARBA00001917"/>
    </source>
</evidence>
<dbReference type="InterPro" id="IPR014720">
    <property type="entry name" value="dsRBD_dom"/>
</dbReference>
<evidence type="ECO:0000256" key="4">
    <source>
        <dbReference type="ARBA" id="ARBA00022694"/>
    </source>
</evidence>
<dbReference type="InterPro" id="IPR013785">
    <property type="entry name" value="Aldolase_TIM"/>
</dbReference>
<dbReference type="InterPro" id="IPR035587">
    <property type="entry name" value="DUS-like_FMN-bd"/>
</dbReference>
<dbReference type="Pfam" id="PF01207">
    <property type="entry name" value="Dus"/>
    <property type="match status" value="1"/>
</dbReference>
<dbReference type="Proteomes" id="UP001153737">
    <property type="component" value="Chromosome 9"/>
</dbReference>
<name>A0A9P0DPG2_PHACE</name>
<keyword evidence="2" id="KW-0285">Flavoprotein</keyword>
<dbReference type="GO" id="GO:0050660">
    <property type="term" value="F:flavin adenine dinucleotide binding"/>
    <property type="evidence" value="ECO:0007669"/>
    <property type="project" value="InterPro"/>
</dbReference>
<dbReference type="SMART" id="SM00358">
    <property type="entry name" value="DSRM"/>
    <property type="match status" value="1"/>
</dbReference>
<comment type="cofactor">
    <cofactor evidence="1">
        <name>FMN</name>
        <dbReference type="ChEBI" id="CHEBI:58210"/>
    </cofactor>
</comment>
<evidence type="ECO:0000256" key="2">
    <source>
        <dbReference type="ARBA" id="ARBA00022630"/>
    </source>
</evidence>
<evidence type="ECO:0000313" key="8">
    <source>
        <dbReference type="Proteomes" id="UP001153737"/>
    </source>
</evidence>
<dbReference type="PANTHER" id="PTHR45936:SF1">
    <property type="entry name" value="TRNA-DIHYDROURIDINE(20) SYNTHASE [NAD(P)+]-LIKE"/>
    <property type="match status" value="1"/>
</dbReference>
<dbReference type="Pfam" id="PF00035">
    <property type="entry name" value="dsrm"/>
    <property type="match status" value="1"/>
</dbReference>
<dbReference type="GO" id="GO:0017150">
    <property type="term" value="F:tRNA dihydrouridine synthase activity"/>
    <property type="evidence" value="ECO:0007669"/>
    <property type="project" value="InterPro"/>
</dbReference>
<sequence length="470" mass="53267">MIDTIDRKGNEIKQRTRLDFANKVILAPMVRVGTLPMRLLSLDYGADIVYTEELIDWKFLKSIRRVNDVLGTIDYLDSSDGTVVFRTCEKERDKVVVQLGTSDPCRALRVAKLIENDVAAIDINMGCPKEFSLKGGMGAALLTQPEKAKTILSNLVQNVSIPVTCKIRVFEDINDTLNLVKSLASTGISAIGVHGRTKLERPQHPNRCETIRKIAECLDIPVIANGGSREIENYSDIFKFKEQCGSSSVMIARTAEGNCSVFRQDGMKHLEEVIKDYLKYAVDYDNSPCNTKYCVQNMLKELQETPRGKKFLECQTLEQICAIWDLGDYCRQKQLEYQSKGILSRREIGPDTLDPKRKRQKTDLDNESIDIEMKCAFIRVNYGTDIDLPKSKIIAHCGKHKLKLPKYRVFNEDKLFRAIVTLEGKTYSSTYWEKNKKFAEQGAALVACVSLKLIDREQLIKDGSILEQIK</sequence>
<feature type="domain" description="DRBM" evidence="6">
    <location>
        <begin position="389"/>
        <end position="452"/>
    </location>
</feature>
<dbReference type="SUPFAM" id="SSF51395">
    <property type="entry name" value="FMN-linked oxidoreductases"/>
    <property type="match status" value="1"/>
</dbReference>
<evidence type="ECO:0000256" key="5">
    <source>
        <dbReference type="ARBA" id="ARBA00023002"/>
    </source>
</evidence>
<dbReference type="AlphaFoldDB" id="A0A9P0DPG2"/>
<evidence type="ECO:0000256" key="3">
    <source>
        <dbReference type="ARBA" id="ARBA00022643"/>
    </source>
</evidence>
<dbReference type="GO" id="GO:0010468">
    <property type="term" value="P:regulation of gene expression"/>
    <property type="evidence" value="ECO:0007669"/>
    <property type="project" value="UniProtKB-ARBA"/>
</dbReference>
<keyword evidence="5" id="KW-0560">Oxidoreductase</keyword>
<keyword evidence="3" id="KW-0288">FMN</keyword>
<dbReference type="CDD" id="cd19871">
    <property type="entry name" value="DSRM_DUS2L"/>
    <property type="match status" value="1"/>
</dbReference>
<dbReference type="PROSITE" id="PS01136">
    <property type="entry name" value="UPF0034"/>
    <property type="match status" value="1"/>
</dbReference>
<reference evidence="7" key="1">
    <citation type="submission" date="2022-01" db="EMBL/GenBank/DDBJ databases">
        <authorList>
            <person name="King R."/>
        </authorList>
    </citation>
    <scope>NUCLEOTIDE SEQUENCE</scope>
</reference>
<organism evidence="7 8">
    <name type="scientific">Phaedon cochleariae</name>
    <name type="common">Mustard beetle</name>
    <dbReference type="NCBI Taxonomy" id="80249"/>
    <lineage>
        <taxon>Eukaryota</taxon>
        <taxon>Metazoa</taxon>
        <taxon>Ecdysozoa</taxon>
        <taxon>Arthropoda</taxon>
        <taxon>Hexapoda</taxon>
        <taxon>Insecta</taxon>
        <taxon>Pterygota</taxon>
        <taxon>Neoptera</taxon>
        <taxon>Endopterygota</taxon>
        <taxon>Coleoptera</taxon>
        <taxon>Polyphaga</taxon>
        <taxon>Cucujiformia</taxon>
        <taxon>Chrysomeloidea</taxon>
        <taxon>Chrysomelidae</taxon>
        <taxon>Chrysomelinae</taxon>
        <taxon>Chrysomelini</taxon>
        <taxon>Phaedon</taxon>
    </lineage>
</organism>
<dbReference type="PANTHER" id="PTHR45936">
    <property type="entry name" value="TRNA-DIHYDROURIDINE(20) SYNTHASE [NAD(P)+]-LIKE"/>
    <property type="match status" value="1"/>
</dbReference>
<dbReference type="OrthoDB" id="10262250at2759"/>
<evidence type="ECO:0000313" key="7">
    <source>
        <dbReference type="EMBL" id="CAH1183328.1"/>
    </source>
</evidence>
<accession>A0A9P0DPG2</accession>
<dbReference type="EMBL" id="OU896715">
    <property type="protein sequence ID" value="CAH1183328.1"/>
    <property type="molecule type" value="Genomic_DNA"/>
</dbReference>
<evidence type="ECO:0000259" key="6">
    <source>
        <dbReference type="SMART" id="SM00358"/>
    </source>
</evidence>
<gene>
    <name evidence="7" type="ORF">PHAECO_LOCUS13039</name>
</gene>
<dbReference type="GO" id="GO:0005737">
    <property type="term" value="C:cytoplasm"/>
    <property type="evidence" value="ECO:0007669"/>
    <property type="project" value="TreeGrafter"/>
</dbReference>
<dbReference type="InterPro" id="IPR044463">
    <property type="entry name" value="DUS2_DSRM"/>
</dbReference>
<dbReference type="CDD" id="cd02801">
    <property type="entry name" value="DUS_like_FMN"/>
    <property type="match status" value="1"/>
</dbReference>
<dbReference type="SUPFAM" id="SSF54768">
    <property type="entry name" value="dsRNA-binding domain-like"/>
    <property type="match status" value="1"/>
</dbReference>
<dbReference type="Gene3D" id="3.20.20.70">
    <property type="entry name" value="Aldolase class I"/>
    <property type="match status" value="1"/>
</dbReference>
<protein>
    <recommendedName>
        <fullName evidence="6">DRBM domain-containing protein</fullName>
    </recommendedName>
</protein>
<dbReference type="InterPro" id="IPR018517">
    <property type="entry name" value="tRNA_hU_synthase_CS"/>
</dbReference>